<sequence length="218" mass="26322">MLKENQQQGLMIENVEENSLIEIENLKKENKKLTKNKMKNNRLIKQIQDQIVHGRKLYNILKITKTKIRIQIKKCNYKIQEQQLNNELNVQQQMKYQQKLKITLRDKSEQNKEKQRSEERETNKDNKQNITQEKKQKNWKISRANDIIVEASRGEQNDEEILGVTRKGFAEHQSGLKNLLQYGILYYEQTQATYQQFRDTLMNTYKFEEFVYKRASYR</sequence>
<evidence type="ECO:0000313" key="3">
    <source>
        <dbReference type="EMBL" id="CAD8061906.1"/>
    </source>
</evidence>
<gene>
    <name evidence="3" type="ORF">PSON_ATCC_30995.1.T0160041</name>
</gene>
<keyword evidence="4" id="KW-1185">Reference proteome</keyword>
<comment type="caution">
    <text evidence="3">The sequence shown here is derived from an EMBL/GenBank/DDBJ whole genome shotgun (WGS) entry which is preliminary data.</text>
</comment>
<reference evidence="3" key="1">
    <citation type="submission" date="2021-01" db="EMBL/GenBank/DDBJ databases">
        <authorList>
            <consortium name="Genoscope - CEA"/>
            <person name="William W."/>
        </authorList>
    </citation>
    <scope>NUCLEOTIDE SEQUENCE</scope>
</reference>
<feature type="coiled-coil region" evidence="1">
    <location>
        <begin position="16"/>
        <end position="50"/>
    </location>
</feature>
<evidence type="ECO:0000313" key="4">
    <source>
        <dbReference type="Proteomes" id="UP000692954"/>
    </source>
</evidence>
<evidence type="ECO:0000256" key="2">
    <source>
        <dbReference type="SAM" id="MobiDB-lite"/>
    </source>
</evidence>
<organism evidence="3 4">
    <name type="scientific">Paramecium sonneborni</name>
    <dbReference type="NCBI Taxonomy" id="65129"/>
    <lineage>
        <taxon>Eukaryota</taxon>
        <taxon>Sar</taxon>
        <taxon>Alveolata</taxon>
        <taxon>Ciliophora</taxon>
        <taxon>Intramacronucleata</taxon>
        <taxon>Oligohymenophorea</taxon>
        <taxon>Peniculida</taxon>
        <taxon>Parameciidae</taxon>
        <taxon>Paramecium</taxon>
    </lineage>
</organism>
<accession>A0A8S1LAV3</accession>
<protein>
    <submittedName>
        <fullName evidence="3">Uncharacterized protein</fullName>
    </submittedName>
</protein>
<dbReference type="EMBL" id="CAJJDN010000016">
    <property type="protein sequence ID" value="CAD8061906.1"/>
    <property type="molecule type" value="Genomic_DNA"/>
</dbReference>
<dbReference type="Proteomes" id="UP000692954">
    <property type="component" value="Unassembled WGS sequence"/>
</dbReference>
<evidence type="ECO:0000256" key="1">
    <source>
        <dbReference type="SAM" id="Coils"/>
    </source>
</evidence>
<dbReference type="AlphaFoldDB" id="A0A8S1LAV3"/>
<feature type="compositionally biased region" description="Basic and acidic residues" evidence="2">
    <location>
        <begin position="103"/>
        <end position="136"/>
    </location>
</feature>
<feature type="region of interest" description="Disordered" evidence="2">
    <location>
        <begin position="103"/>
        <end position="137"/>
    </location>
</feature>
<name>A0A8S1LAV3_9CILI</name>
<proteinExistence type="predicted"/>
<keyword evidence="1" id="KW-0175">Coiled coil</keyword>